<dbReference type="InterPro" id="IPR050266">
    <property type="entry name" value="AB_hydrolase_sf"/>
</dbReference>
<organism evidence="4 5">
    <name type="scientific">Virgibacillus alimentarius</name>
    <dbReference type="NCBI Taxonomy" id="698769"/>
    <lineage>
        <taxon>Bacteria</taxon>
        <taxon>Bacillati</taxon>
        <taxon>Bacillota</taxon>
        <taxon>Bacilli</taxon>
        <taxon>Bacillales</taxon>
        <taxon>Bacillaceae</taxon>
        <taxon>Virgibacillus</taxon>
    </lineage>
</organism>
<accession>A0ABS4S9X8</accession>
<keyword evidence="2" id="KW-0472">Membrane</keyword>
<evidence type="ECO:0000256" key="1">
    <source>
        <dbReference type="ARBA" id="ARBA00022801"/>
    </source>
</evidence>
<dbReference type="Gene3D" id="3.40.50.1820">
    <property type="entry name" value="alpha/beta hydrolase"/>
    <property type="match status" value="1"/>
</dbReference>
<dbReference type="PANTHER" id="PTHR43798">
    <property type="entry name" value="MONOACYLGLYCEROL LIPASE"/>
    <property type="match status" value="1"/>
</dbReference>
<dbReference type="PIRSF" id="PIRSF017388">
    <property type="entry name" value="Esterase_lipase"/>
    <property type="match status" value="1"/>
</dbReference>
<evidence type="ECO:0000313" key="4">
    <source>
        <dbReference type="EMBL" id="MBP2258300.1"/>
    </source>
</evidence>
<dbReference type="Proteomes" id="UP001519294">
    <property type="component" value="Unassembled WGS sequence"/>
</dbReference>
<dbReference type="EMBL" id="JAGIKX010000023">
    <property type="protein sequence ID" value="MBP2258300.1"/>
    <property type="molecule type" value="Genomic_DNA"/>
</dbReference>
<dbReference type="InterPro" id="IPR012354">
    <property type="entry name" value="Esterase_lipase"/>
</dbReference>
<keyword evidence="2" id="KW-1133">Transmembrane helix</keyword>
<protein>
    <submittedName>
        <fullName evidence="4">Esterase/lipase</fullName>
    </submittedName>
</protein>
<proteinExistence type="predicted"/>
<evidence type="ECO:0000256" key="2">
    <source>
        <dbReference type="SAM" id="Phobius"/>
    </source>
</evidence>
<evidence type="ECO:0000259" key="3">
    <source>
        <dbReference type="Pfam" id="PF00561"/>
    </source>
</evidence>
<feature type="domain" description="AB hydrolase-1" evidence="3">
    <location>
        <begin position="5"/>
        <end position="101"/>
    </location>
</feature>
<dbReference type="SUPFAM" id="SSF53474">
    <property type="entry name" value="alpha/beta-Hydrolases"/>
    <property type="match status" value="1"/>
</dbReference>
<comment type="caution">
    <text evidence="4">The sequence shown here is derived from an EMBL/GenBank/DDBJ whole genome shotgun (WGS) entry which is preliminary data.</text>
</comment>
<dbReference type="InterPro" id="IPR029058">
    <property type="entry name" value="AB_hydrolase_fold"/>
</dbReference>
<feature type="transmembrane region" description="Helical" evidence="2">
    <location>
        <begin position="72"/>
        <end position="89"/>
    </location>
</feature>
<reference evidence="4 5" key="1">
    <citation type="submission" date="2021-03" db="EMBL/GenBank/DDBJ databases">
        <title>Genomic Encyclopedia of Type Strains, Phase IV (KMG-IV): sequencing the most valuable type-strain genomes for metagenomic binning, comparative biology and taxonomic classification.</title>
        <authorList>
            <person name="Goeker M."/>
        </authorList>
    </citation>
    <scope>NUCLEOTIDE SEQUENCE [LARGE SCALE GENOMIC DNA]</scope>
    <source>
        <strain evidence="4 5">DSM 25790</strain>
    </source>
</reference>
<keyword evidence="5" id="KW-1185">Reference proteome</keyword>
<dbReference type="InterPro" id="IPR000073">
    <property type="entry name" value="AB_hydrolase_1"/>
</dbReference>
<dbReference type="RefSeq" id="WP_029267234.1">
    <property type="nucleotide sequence ID" value="NZ_JAGIKX010000023.1"/>
</dbReference>
<name>A0ABS4S9X8_9BACI</name>
<dbReference type="Pfam" id="PF00561">
    <property type="entry name" value="Abhydrolase_1"/>
    <property type="match status" value="1"/>
</dbReference>
<sequence>MVGCLIIHGFTGGPYELGPLTEYLKEHTNWDIKVPVLPGHGRILALKNVSYKKWIKKAEDVMKQLKKKYDEIYVIGFSMGGMIAAYLAAKYNIDKLVLLATSGKYLSLGQISRDIGLVIADGCRGRLGENKLYIHYKKKIGMVPFRANIEFLKLVRYTKPYLKKVEAPVLIAQGQQDGMVPARTAYYLDKEINSVHKEVIFFDRSKHLICLGDDKDTLNTMIFNFLEKPKSNI</sequence>
<gene>
    <name evidence="4" type="ORF">J2Z81_002271</name>
</gene>
<keyword evidence="1" id="KW-0378">Hydrolase</keyword>
<dbReference type="PANTHER" id="PTHR43798:SF31">
    <property type="entry name" value="AB HYDROLASE SUPERFAMILY PROTEIN YCLE"/>
    <property type="match status" value="1"/>
</dbReference>
<evidence type="ECO:0000313" key="5">
    <source>
        <dbReference type="Proteomes" id="UP001519294"/>
    </source>
</evidence>
<keyword evidence="2" id="KW-0812">Transmembrane</keyword>